<dbReference type="Pfam" id="PF00665">
    <property type="entry name" value="rve"/>
    <property type="match status" value="1"/>
</dbReference>
<dbReference type="PANTHER" id="PTHR42648:SF25">
    <property type="entry name" value="RNA-DIRECTED DNA POLYMERASE"/>
    <property type="match status" value="1"/>
</dbReference>
<dbReference type="GO" id="GO:0015074">
    <property type="term" value="P:DNA integration"/>
    <property type="evidence" value="ECO:0007669"/>
    <property type="project" value="InterPro"/>
</dbReference>
<dbReference type="Pfam" id="PF07727">
    <property type="entry name" value="RVT_2"/>
    <property type="match status" value="1"/>
</dbReference>
<proteinExistence type="predicted"/>
<dbReference type="SUPFAM" id="SSF56672">
    <property type="entry name" value="DNA/RNA polymerases"/>
    <property type="match status" value="1"/>
</dbReference>
<feature type="region of interest" description="Disordered" evidence="5">
    <location>
        <begin position="695"/>
        <end position="755"/>
    </location>
</feature>
<keyword evidence="2" id="KW-0479">Metal-binding</keyword>
<dbReference type="InterPro" id="IPR036875">
    <property type="entry name" value="Znf_CCHC_sf"/>
</dbReference>
<dbReference type="Pfam" id="PF22936">
    <property type="entry name" value="Pol_BBD"/>
    <property type="match status" value="1"/>
</dbReference>
<feature type="region of interest" description="Disordered" evidence="5">
    <location>
        <begin position="1279"/>
        <end position="1299"/>
    </location>
</feature>
<keyword evidence="3" id="KW-0064">Aspartyl protease</keyword>
<evidence type="ECO:0000313" key="8">
    <source>
        <dbReference type="Proteomes" id="UP001341281"/>
    </source>
</evidence>
<dbReference type="Pfam" id="PF13976">
    <property type="entry name" value="gag_pre-integrs"/>
    <property type="match status" value="1"/>
</dbReference>
<dbReference type="Gene3D" id="4.10.60.10">
    <property type="entry name" value="Zinc finger, CCHC-type"/>
    <property type="match status" value="1"/>
</dbReference>
<evidence type="ECO:0000259" key="6">
    <source>
        <dbReference type="PROSITE" id="PS50994"/>
    </source>
</evidence>
<name>A0AAQ3TV30_PASNO</name>
<dbReference type="PROSITE" id="PS50994">
    <property type="entry name" value="INTEGRASE"/>
    <property type="match status" value="1"/>
</dbReference>
<evidence type="ECO:0000256" key="3">
    <source>
        <dbReference type="ARBA" id="ARBA00022750"/>
    </source>
</evidence>
<dbReference type="InterPro" id="IPR039537">
    <property type="entry name" value="Retrotran_Ty1/copia-like"/>
</dbReference>
<sequence>MRVNLEAAGLWHAVEPEKDNDIEYREDRLALAVILRLNAVKTVHVGVQRVREANAQQLLKDIGDITFKDGESVDDFSVRIVGLANQIRTLGATVPDAEVVKKMLQSVPEHLEQIACSIETLLDVDNLSIEEVTGRLRAIEQRKHKKKATASRSSQAPIYDSQGCLLMAAEDWLAKLKLRTGDDDAVSGSGSGGSKKRGKPRPATKRTTRAAALALAGRNRPMPALNCGKRGHWAKDCRSKPKKQSQAHHVEGEEEDSILMVALGTVSSQPLSSPCTHSISSSPSAPAHRVDLIEAKVFAQLGPQGEREPHHWLLDTGATNHMTGAWTAFSESDTGVRGSVKFGDGSLIAIEGRGLAVLECKDGGHRALTRFIPRLTTNIISLGQLDKGGHRIDIGHGVLRVYDTTNKLLVKVQAPAPASTSWRPVCQAARSTEATWLWHGRYGHLGFANLRKLARKWLVRGLPSLEDVNQVCDGCLLGKQRHASFPAQARWRTNNALELVHGDLCGPITPTTPSGNRYFLLLVDDMSQFMWIHLLASKDQAALEIKNFQATAEVESSRKLKVLRTDRGEEFTSAEFGEYCTARGVQRPLTAPYSPQQNGVVEWRNQSIVSMARCMLKSKLLPSYFWGEAVCTAVFILNRAPTRALEGKTLYEAWHVSRDVVFDEGAHWKWESAAAPDDLSMLPFTVEHDVDATHTWAPHSSSPEPYLPAPTASPSPAPTTPAATPSLGTRAAPATPPDPVQFMSPPDDGEPDLDADHDDAPLRFHTIDSVLGPASPLGLVPRVLDEELYFSTTAEEPASFAEAEREELAALPNGHRAIRLKWVFKVKRDEAGKIVRHKARLVAKGYVQRTGIDFDEVFALVARMESVRALLALAVHQGHEVHHMDVKSVFLNGDLKEEVFVSQPPGFIIKGSEHKVLHLHKALYGLRQAPRAWNAKLDASLGSLGFQRSSSEHGIYIKDQGPLRLVVGVYIDDLIITGARSCEILAFKMEMKRLFSMSDLGLLSYYLGIEVRQSQAGITLCQTSYARKLLECGGMESCNPRATPMDVQPKLSKFSETPSVNATEYRQIIGGLRYLVHTWPDLAYAVGYLSRFMEAPHQEHQDAVKQVLRYVAGTCSHSLFYAKRQEGHAQLIGYSDADMAGDVDGRKSTSGIIFFLGGNAITWQSSKQKVVALSSCEAEYIAMATAACQAVWLAWLVTELGVDNQSAIALAKNPVHHDRSKHIDTKFHYIRECSDRGRITLRQTPTEEQLADLLTKSLGRDRFQELALRLESRKSVSTRLRGRNVEDHNPALTASASFS</sequence>
<keyword evidence="1" id="KW-0645">Protease</keyword>
<evidence type="ECO:0000313" key="7">
    <source>
        <dbReference type="EMBL" id="WVZ80043.1"/>
    </source>
</evidence>
<dbReference type="GO" id="GO:0003676">
    <property type="term" value="F:nucleic acid binding"/>
    <property type="evidence" value="ECO:0007669"/>
    <property type="project" value="InterPro"/>
</dbReference>
<dbReference type="Pfam" id="PF14223">
    <property type="entry name" value="Retrotran_gag_2"/>
    <property type="match status" value="1"/>
</dbReference>
<feature type="domain" description="Integrase catalytic" evidence="6">
    <location>
        <begin position="482"/>
        <end position="658"/>
    </location>
</feature>
<dbReference type="SUPFAM" id="SSF53098">
    <property type="entry name" value="Ribonuclease H-like"/>
    <property type="match status" value="1"/>
</dbReference>
<dbReference type="GO" id="GO:0004190">
    <property type="term" value="F:aspartic-type endopeptidase activity"/>
    <property type="evidence" value="ECO:0007669"/>
    <property type="project" value="UniProtKB-KW"/>
</dbReference>
<organism evidence="7 8">
    <name type="scientific">Paspalum notatum var. saurae</name>
    <dbReference type="NCBI Taxonomy" id="547442"/>
    <lineage>
        <taxon>Eukaryota</taxon>
        <taxon>Viridiplantae</taxon>
        <taxon>Streptophyta</taxon>
        <taxon>Embryophyta</taxon>
        <taxon>Tracheophyta</taxon>
        <taxon>Spermatophyta</taxon>
        <taxon>Magnoliopsida</taxon>
        <taxon>Liliopsida</taxon>
        <taxon>Poales</taxon>
        <taxon>Poaceae</taxon>
        <taxon>PACMAD clade</taxon>
        <taxon>Panicoideae</taxon>
        <taxon>Andropogonodae</taxon>
        <taxon>Paspaleae</taxon>
        <taxon>Paspalinae</taxon>
        <taxon>Paspalum</taxon>
    </lineage>
</organism>
<evidence type="ECO:0000256" key="4">
    <source>
        <dbReference type="ARBA" id="ARBA00022801"/>
    </source>
</evidence>
<dbReference type="InterPro" id="IPR001584">
    <property type="entry name" value="Integrase_cat-core"/>
</dbReference>
<dbReference type="InterPro" id="IPR036397">
    <property type="entry name" value="RNaseH_sf"/>
</dbReference>
<feature type="region of interest" description="Disordered" evidence="5">
    <location>
        <begin position="221"/>
        <end position="255"/>
    </location>
</feature>
<dbReference type="GO" id="GO:0006508">
    <property type="term" value="P:proteolysis"/>
    <property type="evidence" value="ECO:0007669"/>
    <property type="project" value="UniProtKB-KW"/>
</dbReference>
<reference evidence="7 8" key="1">
    <citation type="submission" date="2024-02" db="EMBL/GenBank/DDBJ databases">
        <title>High-quality chromosome-scale genome assembly of Pensacola bahiagrass (Paspalum notatum Flugge var. saurae).</title>
        <authorList>
            <person name="Vega J.M."/>
            <person name="Podio M."/>
            <person name="Orjuela J."/>
            <person name="Siena L.A."/>
            <person name="Pessino S.C."/>
            <person name="Combes M.C."/>
            <person name="Mariac C."/>
            <person name="Albertini E."/>
            <person name="Pupilli F."/>
            <person name="Ortiz J.P.A."/>
            <person name="Leblanc O."/>
        </authorList>
    </citation>
    <scope>NUCLEOTIDE SEQUENCE [LARGE SCALE GENOMIC DNA]</scope>
    <source>
        <strain evidence="7">R1</strain>
        <tissue evidence="7">Leaf</tissue>
    </source>
</reference>
<dbReference type="InterPro" id="IPR025724">
    <property type="entry name" value="GAG-pre-integrase_dom"/>
</dbReference>
<gene>
    <name evidence="7" type="ORF">U9M48_027558</name>
</gene>
<evidence type="ECO:0000256" key="1">
    <source>
        <dbReference type="ARBA" id="ARBA00022670"/>
    </source>
</evidence>
<dbReference type="Gene3D" id="3.30.420.10">
    <property type="entry name" value="Ribonuclease H-like superfamily/Ribonuclease H"/>
    <property type="match status" value="1"/>
</dbReference>
<dbReference type="InterPro" id="IPR054722">
    <property type="entry name" value="PolX-like_BBD"/>
</dbReference>
<dbReference type="Proteomes" id="UP001341281">
    <property type="component" value="Chromosome 06"/>
</dbReference>
<dbReference type="InterPro" id="IPR043502">
    <property type="entry name" value="DNA/RNA_pol_sf"/>
</dbReference>
<keyword evidence="8" id="KW-1185">Reference proteome</keyword>
<dbReference type="GO" id="GO:0008270">
    <property type="term" value="F:zinc ion binding"/>
    <property type="evidence" value="ECO:0007669"/>
    <property type="project" value="InterPro"/>
</dbReference>
<dbReference type="CDD" id="cd09272">
    <property type="entry name" value="RNase_HI_RT_Ty1"/>
    <property type="match status" value="1"/>
</dbReference>
<evidence type="ECO:0000256" key="2">
    <source>
        <dbReference type="ARBA" id="ARBA00022723"/>
    </source>
</evidence>
<dbReference type="SUPFAM" id="SSF57756">
    <property type="entry name" value="Retrovirus zinc finger-like domains"/>
    <property type="match status" value="1"/>
</dbReference>
<feature type="region of interest" description="Disordered" evidence="5">
    <location>
        <begin position="182"/>
        <end position="208"/>
    </location>
</feature>
<feature type="compositionally biased region" description="Basic residues" evidence="5">
    <location>
        <begin position="194"/>
        <end position="208"/>
    </location>
</feature>
<dbReference type="InterPro" id="IPR013103">
    <property type="entry name" value="RVT_2"/>
</dbReference>
<dbReference type="PANTHER" id="PTHR42648">
    <property type="entry name" value="TRANSPOSASE, PUTATIVE-RELATED"/>
    <property type="match status" value="1"/>
</dbReference>
<keyword evidence="4" id="KW-0378">Hydrolase</keyword>
<dbReference type="EMBL" id="CP144750">
    <property type="protein sequence ID" value="WVZ80043.1"/>
    <property type="molecule type" value="Genomic_DNA"/>
</dbReference>
<accession>A0AAQ3TV30</accession>
<feature type="compositionally biased region" description="Pro residues" evidence="5">
    <location>
        <begin position="705"/>
        <end position="719"/>
    </location>
</feature>
<dbReference type="InterPro" id="IPR012337">
    <property type="entry name" value="RNaseH-like_sf"/>
</dbReference>
<protein>
    <recommendedName>
        <fullName evidence="6">Integrase catalytic domain-containing protein</fullName>
    </recommendedName>
</protein>
<evidence type="ECO:0000256" key="5">
    <source>
        <dbReference type="SAM" id="MobiDB-lite"/>
    </source>
</evidence>